<evidence type="ECO:0000256" key="1">
    <source>
        <dbReference type="SAM" id="MobiDB-lite"/>
    </source>
</evidence>
<feature type="compositionally biased region" description="Low complexity" evidence="1">
    <location>
        <begin position="31"/>
        <end position="42"/>
    </location>
</feature>
<dbReference type="AlphaFoldDB" id="A0A267EZZ5"/>
<dbReference type="Proteomes" id="UP000215902">
    <property type="component" value="Unassembled WGS sequence"/>
</dbReference>
<sequence>MTDNMLMMARQASTNARSRQSDTIRSRMQNARPAASPRAFPPQQLFKAQQTVRPRQVGKSAISIATSLPKPPSALGSRLPTAPPLIEHCGQVNLEKQKKQEQVLPERVEKQQREVEPVSPELPSDDQNLSAMAQSRLILTDQPADSAQLQFKSEPSARCLAVTAQADRHKRGGVNPVLCHQLAVHLAECLVPAQSQQGLYHPKRAAPVSRFQFDTPSPDDRVLQAVANRPKLQLHVASAASQSAAVAQT</sequence>
<gene>
    <name evidence="2" type="ORF">BOX15_Mlig018766g1</name>
</gene>
<reference evidence="2 3" key="1">
    <citation type="submission" date="2017-06" db="EMBL/GenBank/DDBJ databases">
        <title>A platform for efficient transgenesis in Macrostomum lignano, a flatworm model organism for stem cell research.</title>
        <authorList>
            <person name="Berezikov E."/>
        </authorList>
    </citation>
    <scope>NUCLEOTIDE SEQUENCE [LARGE SCALE GENOMIC DNA]</scope>
    <source>
        <strain evidence="2">DV1</strain>
        <tissue evidence="2">Whole organism</tissue>
    </source>
</reference>
<accession>A0A267EZZ5</accession>
<name>A0A267EZZ5_9PLAT</name>
<keyword evidence="3" id="KW-1185">Reference proteome</keyword>
<feature type="region of interest" description="Disordered" evidence="1">
    <location>
        <begin position="1"/>
        <end position="59"/>
    </location>
</feature>
<evidence type="ECO:0000313" key="3">
    <source>
        <dbReference type="Proteomes" id="UP000215902"/>
    </source>
</evidence>
<proteinExistence type="predicted"/>
<organism evidence="2 3">
    <name type="scientific">Macrostomum lignano</name>
    <dbReference type="NCBI Taxonomy" id="282301"/>
    <lineage>
        <taxon>Eukaryota</taxon>
        <taxon>Metazoa</taxon>
        <taxon>Spiralia</taxon>
        <taxon>Lophotrochozoa</taxon>
        <taxon>Platyhelminthes</taxon>
        <taxon>Rhabditophora</taxon>
        <taxon>Macrostomorpha</taxon>
        <taxon>Macrostomida</taxon>
        <taxon>Macrostomidae</taxon>
        <taxon>Macrostomum</taxon>
    </lineage>
</organism>
<feature type="region of interest" description="Disordered" evidence="1">
    <location>
        <begin position="96"/>
        <end position="126"/>
    </location>
</feature>
<evidence type="ECO:0000313" key="2">
    <source>
        <dbReference type="EMBL" id="PAA67046.1"/>
    </source>
</evidence>
<feature type="compositionally biased region" description="Basic and acidic residues" evidence="1">
    <location>
        <begin position="96"/>
        <end position="116"/>
    </location>
</feature>
<dbReference type="EMBL" id="NIVC01001511">
    <property type="protein sequence ID" value="PAA67046.1"/>
    <property type="molecule type" value="Genomic_DNA"/>
</dbReference>
<protein>
    <submittedName>
        <fullName evidence="2">Uncharacterized protein</fullName>
    </submittedName>
</protein>
<comment type="caution">
    <text evidence="2">The sequence shown here is derived from an EMBL/GenBank/DDBJ whole genome shotgun (WGS) entry which is preliminary data.</text>
</comment>